<dbReference type="Proteomes" id="UP000242414">
    <property type="component" value="Unassembled WGS sequence"/>
</dbReference>
<accession>A0A1X0QXG0</accession>
<reference evidence="2" key="1">
    <citation type="journal article" date="2016" name="Proc. Natl. Acad. Sci. U.S.A.">
        <title>Lipid metabolic changes in an early divergent fungus govern the establishment of a mutualistic symbiosis with endobacteria.</title>
        <authorList>
            <person name="Lastovetsky O.A."/>
            <person name="Gaspar M.L."/>
            <person name="Mondo S.J."/>
            <person name="LaButti K.M."/>
            <person name="Sandor L."/>
            <person name="Grigoriev I.V."/>
            <person name="Henry S.A."/>
            <person name="Pawlowska T.E."/>
        </authorList>
    </citation>
    <scope>NUCLEOTIDE SEQUENCE [LARGE SCALE GENOMIC DNA]</scope>
    <source>
        <strain evidence="2">ATCC 52814</strain>
    </source>
</reference>
<gene>
    <name evidence="2" type="ORF">BCV72DRAFT_14721</name>
</gene>
<evidence type="ECO:0000256" key="1">
    <source>
        <dbReference type="SAM" id="MobiDB-lite"/>
    </source>
</evidence>
<evidence type="ECO:0000313" key="2">
    <source>
        <dbReference type="EMBL" id="ORE04442.1"/>
    </source>
</evidence>
<dbReference type="EMBL" id="KV921971">
    <property type="protein sequence ID" value="ORE04442.1"/>
    <property type="molecule type" value="Genomic_DNA"/>
</dbReference>
<dbReference type="VEuPathDB" id="FungiDB:BCV72DRAFT_14721"/>
<proteinExistence type="predicted"/>
<feature type="compositionally biased region" description="Basic and acidic residues" evidence="1">
    <location>
        <begin position="1"/>
        <end position="16"/>
    </location>
</feature>
<feature type="region of interest" description="Disordered" evidence="1">
    <location>
        <begin position="1"/>
        <end position="22"/>
    </location>
</feature>
<protein>
    <submittedName>
        <fullName evidence="2">Uncharacterized protein</fullName>
    </submittedName>
</protein>
<sequence length="81" mass="9547">MNTKRKANDDSEEMAKTKKPYQSEFVGNTEEINSILVNWNKFLEKKKKKKNFHPYSLKYHCVIGYGKTVSSRPSLNKELYD</sequence>
<name>A0A1X0QXG0_RHIZD</name>
<dbReference type="AlphaFoldDB" id="A0A1X0QXG0"/>
<organism evidence="2">
    <name type="scientific">Rhizopus microsporus var. microsporus</name>
    <dbReference type="NCBI Taxonomy" id="86635"/>
    <lineage>
        <taxon>Eukaryota</taxon>
        <taxon>Fungi</taxon>
        <taxon>Fungi incertae sedis</taxon>
        <taxon>Mucoromycota</taxon>
        <taxon>Mucoromycotina</taxon>
        <taxon>Mucoromycetes</taxon>
        <taxon>Mucorales</taxon>
        <taxon>Mucorineae</taxon>
        <taxon>Rhizopodaceae</taxon>
        <taxon>Rhizopus</taxon>
    </lineage>
</organism>